<keyword evidence="3" id="KW-1185">Reference proteome</keyword>
<dbReference type="PANTHER" id="PTHR42886">
    <property type="entry name" value="RE40534P-RELATED"/>
    <property type="match status" value="1"/>
</dbReference>
<dbReference type="GO" id="GO:0055088">
    <property type="term" value="P:lipid homeostasis"/>
    <property type="evidence" value="ECO:0007669"/>
    <property type="project" value="TreeGrafter"/>
</dbReference>
<sequence length="258" mass="27493">MKGDRESARPPVIMVHGAFCGGWAFDAFREPFEAAGHPVLTPDLAGRGGGSRAAASMTDFAAGVAELVRAQAEAPILVGHSLGGLVAQLAAAKAPVRGLILLAPSAPWGVAGGSVEEAVSAVSLYALGPYWLQAIEPDYTIARTYSFDRLAKADRKAVFARMAPESGRALWETLNWWLDPFMTTMVSPRRIAAPVLGIAGGRDLVHPPATVLRTVERLGGELQVFEPMSHWLLSEPGWEEVAEACLSWIGRLERLSAA</sequence>
<dbReference type="Proteomes" id="UP000676409">
    <property type="component" value="Chromosome"/>
</dbReference>
<feature type="domain" description="AB hydrolase-1" evidence="1">
    <location>
        <begin position="12"/>
        <end position="244"/>
    </location>
</feature>
<dbReference type="Pfam" id="PF12697">
    <property type="entry name" value="Abhydrolase_6"/>
    <property type="match status" value="1"/>
</dbReference>
<keyword evidence="2" id="KW-0378">Hydrolase</keyword>
<evidence type="ECO:0000313" key="2">
    <source>
        <dbReference type="EMBL" id="QUD86817.1"/>
    </source>
</evidence>
<dbReference type="KEGG" id="caul:KCG34_17290"/>
<protein>
    <submittedName>
        <fullName evidence="2">Alpha/beta hydrolase</fullName>
    </submittedName>
</protein>
<gene>
    <name evidence="2" type="ORF">KCG34_17290</name>
</gene>
<proteinExistence type="predicted"/>
<dbReference type="InterPro" id="IPR000073">
    <property type="entry name" value="AB_hydrolase_1"/>
</dbReference>
<dbReference type="InterPro" id="IPR029058">
    <property type="entry name" value="AB_hydrolase_fold"/>
</dbReference>
<dbReference type="RefSeq" id="WP_211936869.1">
    <property type="nucleotide sequence ID" value="NZ_CP073078.1"/>
</dbReference>
<dbReference type="GO" id="GO:0052689">
    <property type="term" value="F:carboxylic ester hydrolase activity"/>
    <property type="evidence" value="ECO:0007669"/>
    <property type="project" value="TreeGrafter"/>
</dbReference>
<dbReference type="PANTHER" id="PTHR42886:SF42">
    <property type="entry name" value="ALPHA_BETA-HYDROLASES SUPERFAMILY PROTEIN"/>
    <property type="match status" value="1"/>
</dbReference>
<dbReference type="EMBL" id="CP073078">
    <property type="protein sequence ID" value="QUD86817.1"/>
    <property type="molecule type" value="Genomic_DNA"/>
</dbReference>
<dbReference type="AlphaFoldDB" id="A0A975FXU9"/>
<dbReference type="SUPFAM" id="SSF53474">
    <property type="entry name" value="alpha/beta-Hydrolases"/>
    <property type="match status" value="1"/>
</dbReference>
<organism evidence="2 3">
    <name type="scientific">Phenylobacterium montanum</name>
    <dbReference type="NCBI Taxonomy" id="2823693"/>
    <lineage>
        <taxon>Bacteria</taxon>
        <taxon>Pseudomonadati</taxon>
        <taxon>Pseudomonadota</taxon>
        <taxon>Alphaproteobacteria</taxon>
        <taxon>Caulobacterales</taxon>
        <taxon>Caulobacteraceae</taxon>
        <taxon>Phenylobacterium</taxon>
    </lineage>
</organism>
<dbReference type="GO" id="GO:0042171">
    <property type="term" value="F:lysophosphatidic acid acyltransferase activity"/>
    <property type="evidence" value="ECO:0007669"/>
    <property type="project" value="TreeGrafter"/>
</dbReference>
<dbReference type="Gene3D" id="3.40.50.1820">
    <property type="entry name" value="alpha/beta hydrolase"/>
    <property type="match status" value="1"/>
</dbReference>
<evidence type="ECO:0000313" key="3">
    <source>
        <dbReference type="Proteomes" id="UP000676409"/>
    </source>
</evidence>
<reference evidence="2" key="1">
    <citation type="submission" date="2021-04" db="EMBL/GenBank/DDBJ databases">
        <title>The complete genome sequence of Caulobacter sp. S6.</title>
        <authorList>
            <person name="Tang Y."/>
            <person name="Ouyang W."/>
            <person name="Liu Q."/>
            <person name="Huang B."/>
            <person name="Guo Z."/>
            <person name="Lei P."/>
        </authorList>
    </citation>
    <scope>NUCLEOTIDE SEQUENCE</scope>
    <source>
        <strain evidence="2">S6</strain>
    </source>
</reference>
<name>A0A975FXU9_9CAUL</name>
<accession>A0A975FXU9</accession>
<dbReference type="GO" id="GO:0006654">
    <property type="term" value="P:phosphatidic acid biosynthetic process"/>
    <property type="evidence" value="ECO:0007669"/>
    <property type="project" value="TreeGrafter"/>
</dbReference>
<evidence type="ECO:0000259" key="1">
    <source>
        <dbReference type="Pfam" id="PF12697"/>
    </source>
</evidence>